<evidence type="ECO:0000259" key="4">
    <source>
        <dbReference type="Pfam" id="PF03486"/>
    </source>
</evidence>
<dbReference type="PRINTS" id="PR00368">
    <property type="entry name" value="FADPNR"/>
</dbReference>
<dbReference type="Pfam" id="PF22780">
    <property type="entry name" value="HI0933_like_1st"/>
    <property type="match status" value="1"/>
</dbReference>
<feature type="domain" description="RsdA/BaiN/AoA(So)-like insert" evidence="5">
    <location>
        <begin position="198"/>
        <end position="356"/>
    </location>
</feature>
<dbReference type="Proteomes" id="UP000228906">
    <property type="component" value="Unassembled WGS sequence"/>
</dbReference>
<comment type="cofactor">
    <cofactor evidence="1">
        <name>FAD</name>
        <dbReference type="ChEBI" id="CHEBI:57692"/>
    </cofactor>
</comment>
<sequence>MDKIEKEFEVAVIGGGPAGMMAAIKASEKGSRVVLIEKNLNLGKKLLITGGGRCNITQAEFNNKKFVEKLGKKGQFLFSALAVFGPKQVCEFFEKNGLPVKTERGGRVFPVSDKSPDVLNVLLKRLNKNKVKLLLGQEVVGLNVKDGKIVSIKLKEKEIFAKIIILATGGKAYPGTGSTGQGYFWAEKMGHKIIKPLPSLVPLEIKESWVAGLSGLGLKNVRVDVFQNNKKIDEKFGEMLFTHFGVSGPIILDLSKRIGELMPKGEVTLKIDLKPALDILTLDKRLQRDFQSKRIFKNYLPDLVPQKLGDLIVRFTKISPDKKLNSINKEERKKLINVLKAVELTVRGAIGFGQAIITSGGIDLQEINSRTMRSKIIKNLFLAGEIIDLDGPTGGYNLQICWSTGYIAGSNATNLIM</sequence>
<proteinExistence type="predicted"/>
<evidence type="ECO:0000259" key="5">
    <source>
        <dbReference type="Pfam" id="PF22780"/>
    </source>
</evidence>
<feature type="domain" description="RsdA/BaiN/AoA(So)-like Rossmann fold-like" evidence="4">
    <location>
        <begin position="9"/>
        <end position="410"/>
    </location>
</feature>
<dbReference type="NCBIfam" id="TIGR00275">
    <property type="entry name" value="aminoacetone oxidase family FAD-binding enzyme"/>
    <property type="match status" value="1"/>
</dbReference>
<evidence type="ECO:0000256" key="2">
    <source>
        <dbReference type="ARBA" id="ARBA00022630"/>
    </source>
</evidence>
<dbReference type="InterPro" id="IPR055178">
    <property type="entry name" value="RsdA/BaiN/AoA(So)-like_dom"/>
</dbReference>
<keyword evidence="2" id="KW-0285">Flavoprotein</keyword>
<evidence type="ECO:0000256" key="1">
    <source>
        <dbReference type="ARBA" id="ARBA00001974"/>
    </source>
</evidence>
<evidence type="ECO:0000313" key="7">
    <source>
        <dbReference type="Proteomes" id="UP000228906"/>
    </source>
</evidence>
<dbReference type="SUPFAM" id="SSF51905">
    <property type="entry name" value="FAD/NAD(P)-binding domain"/>
    <property type="match status" value="1"/>
</dbReference>
<dbReference type="SUPFAM" id="SSF160996">
    <property type="entry name" value="HI0933 insert domain-like"/>
    <property type="match status" value="1"/>
</dbReference>
<comment type="caution">
    <text evidence="6">The sequence shown here is derived from an EMBL/GenBank/DDBJ whole genome shotgun (WGS) entry which is preliminary data.</text>
</comment>
<protein>
    <submittedName>
        <fullName evidence="6">Aminoacetone oxidase family FAD-binding enzyme</fullName>
    </submittedName>
</protein>
<dbReference type="InterPro" id="IPR004792">
    <property type="entry name" value="BaiN-like"/>
</dbReference>
<reference evidence="7" key="1">
    <citation type="submission" date="2017-09" db="EMBL/GenBank/DDBJ databases">
        <title>Depth-based differentiation of microbial function through sediment-hosted aquifers and enrichment of novel symbionts in the deep terrestrial subsurface.</title>
        <authorList>
            <person name="Probst A.J."/>
            <person name="Ladd B."/>
            <person name="Jarett J.K."/>
            <person name="Geller-Mcgrath D.E."/>
            <person name="Sieber C.M.K."/>
            <person name="Emerson J.B."/>
            <person name="Anantharaman K."/>
            <person name="Thomas B.C."/>
            <person name="Malmstrom R."/>
            <person name="Stieglmeier M."/>
            <person name="Klingl A."/>
            <person name="Woyke T."/>
            <person name="Ryan C.M."/>
            <person name="Banfield J.F."/>
        </authorList>
    </citation>
    <scope>NUCLEOTIDE SEQUENCE [LARGE SCALE GENOMIC DNA]</scope>
</reference>
<dbReference type="Gene3D" id="3.50.50.60">
    <property type="entry name" value="FAD/NAD(P)-binding domain"/>
    <property type="match status" value="1"/>
</dbReference>
<gene>
    <name evidence="6" type="ORF">COU03_01560</name>
</gene>
<dbReference type="InterPro" id="IPR036188">
    <property type="entry name" value="FAD/NAD-bd_sf"/>
</dbReference>
<dbReference type="PRINTS" id="PR00411">
    <property type="entry name" value="PNDRDTASEI"/>
</dbReference>
<dbReference type="PANTHER" id="PTHR42887:SF2">
    <property type="entry name" value="OS12G0638800 PROTEIN"/>
    <property type="match status" value="1"/>
</dbReference>
<name>A0A2H0UZH2_9BACT</name>
<dbReference type="Gene3D" id="1.10.8.260">
    <property type="entry name" value="HI0933 insert domain-like"/>
    <property type="match status" value="1"/>
</dbReference>
<dbReference type="InterPro" id="IPR057661">
    <property type="entry name" value="RsdA/BaiN/AoA(So)_Rossmann"/>
</dbReference>
<dbReference type="AlphaFoldDB" id="A0A2H0UZH2"/>
<dbReference type="EMBL" id="PFAV01000027">
    <property type="protein sequence ID" value="PIR91599.1"/>
    <property type="molecule type" value="Genomic_DNA"/>
</dbReference>
<dbReference type="PANTHER" id="PTHR42887">
    <property type="entry name" value="OS12G0638800 PROTEIN"/>
    <property type="match status" value="1"/>
</dbReference>
<dbReference type="Gene3D" id="2.40.30.10">
    <property type="entry name" value="Translation factors"/>
    <property type="match status" value="1"/>
</dbReference>
<accession>A0A2H0UZH2</accession>
<evidence type="ECO:0000313" key="6">
    <source>
        <dbReference type="EMBL" id="PIR91599.1"/>
    </source>
</evidence>
<dbReference type="Pfam" id="PF03486">
    <property type="entry name" value="HI0933_like"/>
    <property type="match status" value="1"/>
</dbReference>
<organism evidence="6 7">
    <name type="scientific">bacterium (Candidatus Gribaldobacteria) CG10_big_fil_rev_8_21_14_0_10_41_12</name>
    <dbReference type="NCBI Taxonomy" id="2014277"/>
    <lineage>
        <taxon>Bacteria</taxon>
        <taxon>Candidatus Gribaldobacteria</taxon>
    </lineage>
</organism>
<dbReference type="InterPro" id="IPR023166">
    <property type="entry name" value="BaiN-like_dom_sf"/>
</dbReference>
<evidence type="ECO:0000256" key="3">
    <source>
        <dbReference type="ARBA" id="ARBA00022827"/>
    </source>
</evidence>
<keyword evidence="3" id="KW-0274">FAD</keyword>